<dbReference type="OrthoDB" id="10350542at2759"/>
<accession>L2GVQ9</accession>
<dbReference type="Proteomes" id="UP000011081">
    <property type="component" value="Unassembled WGS sequence"/>
</dbReference>
<dbReference type="VEuPathDB" id="MicrosporidiaDB:VCUG_01127"/>
<gene>
    <name evidence="1" type="ORF">VCUG_01127</name>
</gene>
<dbReference type="EMBL" id="GL877419">
    <property type="protein sequence ID" value="ELA47358.1"/>
    <property type="molecule type" value="Genomic_DNA"/>
</dbReference>
<reference evidence="2" key="1">
    <citation type="submission" date="2011-03" db="EMBL/GenBank/DDBJ databases">
        <title>The genome sequence of Vavraia culicis strain floridensis.</title>
        <authorList>
            <consortium name="The Broad Institute Genome Sequencing Platform"/>
            <person name="Cuomo C."/>
            <person name="Becnel J."/>
            <person name="Sanscrainte N."/>
            <person name="Young S.K."/>
            <person name="Zeng Q."/>
            <person name="Gargeya S."/>
            <person name="Fitzgerald M."/>
            <person name="Haas B."/>
            <person name="Abouelleil A."/>
            <person name="Alvarado L."/>
            <person name="Arachchi H.M."/>
            <person name="Berlin A."/>
            <person name="Chapman S.B."/>
            <person name="Gearin G."/>
            <person name="Goldberg J."/>
            <person name="Griggs A."/>
            <person name="Gujja S."/>
            <person name="Hansen M."/>
            <person name="Heiman D."/>
            <person name="Howarth C."/>
            <person name="Larimer J."/>
            <person name="Lui A."/>
            <person name="MacDonald P.J.P."/>
            <person name="McCowen C."/>
            <person name="Montmayeur A."/>
            <person name="Murphy C."/>
            <person name="Neiman D."/>
            <person name="Pearson M."/>
            <person name="Priest M."/>
            <person name="Roberts A."/>
            <person name="Saif S."/>
            <person name="Shea T."/>
            <person name="Sisk P."/>
            <person name="Stolte C."/>
            <person name="Sykes S."/>
            <person name="Wortman J."/>
            <person name="Nusbaum C."/>
            <person name="Birren B."/>
        </authorList>
    </citation>
    <scope>NUCLEOTIDE SEQUENCE [LARGE SCALE GENOMIC DNA]</scope>
    <source>
        <strain evidence="2">floridensis</strain>
    </source>
</reference>
<name>L2GVQ9_VAVCU</name>
<evidence type="ECO:0000313" key="2">
    <source>
        <dbReference type="Proteomes" id="UP000011081"/>
    </source>
</evidence>
<evidence type="ECO:0000313" key="1">
    <source>
        <dbReference type="EMBL" id="ELA47358.1"/>
    </source>
</evidence>
<dbReference type="AlphaFoldDB" id="L2GVQ9"/>
<dbReference type="HOGENOM" id="CLU_678261_0_0_1"/>
<dbReference type="GeneID" id="19879008"/>
<organism evidence="1 2">
    <name type="scientific">Vavraia culicis (isolate floridensis)</name>
    <name type="common">Microsporidian parasite</name>
    <dbReference type="NCBI Taxonomy" id="948595"/>
    <lineage>
        <taxon>Eukaryota</taxon>
        <taxon>Fungi</taxon>
        <taxon>Fungi incertae sedis</taxon>
        <taxon>Microsporidia</taxon>
        <taxon>Pleistophoridae</taxon>
        <taxon>Vavraia</taxon>
    </lineage>
</organism>
<protein>
    <submittedName>
        <fullName evidence="1">Uncharacterized protein</fullName>
    </submittedName>
</protein>
<dbReference type="RefSeq" id="XP_008074150.1">
    <property type="nucleotide sequence ID" value="XM_008075959.1"/>
</dbReference>
<keyword evidence="2" id="KW-1185">Reference proteome</keyword>
<dbReference type="OMA" id="IVYAWLR"/>
<dbReference type="InParanoid" id="L2GVQ9"/>
<proteinExistence type="predicted"/>
<sequence>MQRFLEQNPNLVKFYQLANDIASKRINHHTALQYYKTKEDVAYLFKIDNWKVLGDVKGTLQMITNDAGEDERQILDFLLRKKRVYKSALIVILCILNFKFVVHTRNQKSRKRNMSTYKFKFETVEEAFLYYLYIVYNVDKKYISILHGKIKQLPLKMALVAAYSLKYDELMKHVLDRWQEDRTVPQYVFEIYEPSYEYIASKMITLSNKEWLKILRIVNIDKMKIARSFLGKCMAEFMRTNDERLLNRNLRFSEICLEVNMSEDVFRNLEMNSSSGSNRQEKTAKAQIEIKPEQVKIYDGRNPHANQELHFRSSNICIMKKIVYAWLRILLATNNHLLFIDIFEKMKKGTCTEYTILENIYNKIMCIFKGINPNFGDLLDKYDETNEFSPISFSDLGKYLCKIQIV</sequence>